<proteinExistence type="predicted"/>
<keyword evidence="10" id="KW-1185">Reference proteome</keyword>
<evidence type="ECO:0000259" key="8">
    <source>
        <dbReference type="PROSITE" id="PS50011"/>
    </source>
</evidence>
<dbReference type="GO" id="GO:0004674">
    <property type="term" value="F:protein serine/threonine kinase activity"/>
    <property type="evidence" value="ECO:0007669"/>
    <property type="project" value="UniProtKB-EC"/>
</dbReference>
<dbReference type="CDD" id="cd14014">
    <property type="entry name" value="STKc_PknB_like"/>
    <property type="match status" value="1"/>
</dbReference>
<keyword evidence="3 9" id="KW-0808">Transferase</keyword>
<evidence type="ECO:0000313" key="9">
    <source>
        <dbReference type="EMBL" id="MFC5661145.1"/>
    </source>
</evidence>
<feature type="compositionally biased region" description="Basic and acidic residues" evidence="7">
    <location>
        <begin position="237"/>
        <end position="257"/>
    </location>
</feature>
<reference evidence="10" key="1">
    <citation type="journal article" date="2019" name="Int. J. Syst. Evol. Microbiol.">
        <title>The Global Catalogue of Microorganisms (GCM) 10K type strain sequencing project: providing services to taxonomists for standard genome sequencing and annotation.</title>
        <authorList>
            <consortium name="The Broad Institute Genomics Platform"/>
            <consortium name="The Broad Institute Genome Sequencing Center for Infectious Disease"/>
            <person name="Wu L."/>
            <person name="Ma J."/>
        </authorList>
    </citation>
    <scope>NUCLEOTIDE SEQUENCE [LARGE SCALE GENOMIC DNA]</scope>
    <source>
        <strain evidence="10">KCTC 5701</strain>
    </source>
</reference>
<dbReference type="SUPFAM" id="SSF56112">
    <property type="entry name" value="Protein kinase-like (PK-like)"/>
    <property type="match status" value="1"/>
</dbReference>
<dbReference type="EC" id="2.7.11.1" evidence="1"/>
<keyword evidence="6" id="KW-0067">ATP-binding</keyword>
<dbReference type="RefSeq" id="WP_382467104.1">
    <property type="nucleotide sequence ID" value="NZ_BAAASM010000032.1"/>
</dbReference>
<dbReference type="PROSITE" id="PS50011">
    <property type="entry name" value="PROTEIN_KINASE_DOM"/>
    <property type="match status" value="1"/>
</dbReference>
<comment type="caution">
    <text evidence="9">The sequence shown here is derived from an EMBL/GenBank/DDBJ whole genome shotgun (WGS) entry which is preliminary data.</text>
</comment>
<evidence type="ECO:0000313" key="10">
    <source>
        <dbReference type="Proteomes" id="UP001596065"/>
    </source>
</evidence>
<keyword evidence="5 9" id="KW-0418">Kinase</keyword>
<evidence type="ECO:0000256" key="7">
    <source>
        <dbReference type="SAM" id="MobiDB-lite"/>
    </source>
</evidence>
<feature type="compositionally biased region" description="Pro residues" evidence="7">
    <location>
        <begin position="307"/>
        <end position="327"/>
    </location>
</feature>
<evidence type="ECO:0000256" key="3">
    <source>
        <dbReference type="ARBA" id="ARBA00022679"/>
    </source>
</evidence>
<dbReference type="PANTHER" id="PTHR43289:SF6">
    <property type="entry name" value="SERINE_THREONINE-PROTEIN KINASE NEKL-3"/>
    <property type="match status" value="1"/>
</dbReference>
<evidence type="ECO:0000256" key="6">
    <source>
        <dbReference type="ARBA" id="ARBA00022840"/>
    </source>
</evidence>
<organism evidence="9 10">
    <name type="scientific">Streptomyces nogalater</name>
    <dbReference type="NCBI Taxonomy" id="38314"/>
    <lineage>
        <taxon>Bacteria</taxon>
        <taxon>Bacillati</taxon>
        <taxon>Actinomycetota</taxon>
        <taxon>Actinomycetes</taxon>
        <taxon>Kitasatosporales</taxon>
        <taxon>Streptomycetaceae</taxon>
        <taxon>Streptomyces</taxon>
    </lineage>
</organism>
<gene>
    <name evidence="9" type="ORF">ACFP3J_37565</name>
</gene>
<evidence type="ECO:0000256" key="5">
    <source>
        <dbReference type="ARBA" id="ARBA00022777"/>
    </source>
</evidence>
<evidence type="ECO:0000256" key="4">
    <source>
        <dbReference type="ARBA" id="ARBA00022741"/>
    </source>
</evidence>
<sequence length="546" mass="57763">MGRVWRAHDEVLHRMVAVKELTAALYASGGDRAVLLARTRAEARAAARINHSAVVTVHDVLEHDGRPWIVMELVEGDSLADVVKERGRVEPAEAARIGLWVLRALRAAHAAGVLHRDVKPGNVLLGTDRRVLLTDFGIAQIEGDSTITRTGEVVGSVDYLAPERVRGHDPGPASDLWALGATLYTAVEGRSPFRRTSPLSTMQAIVEENTDEPRHAGPLGPVIAALLCKDPAGRPSVEEAERMLAEAAEGRDPRTTREFPPSRGAGAHTPGTAGPGHGPAGYPAGGTLPGGPAGATGSGTGPTAVAPVPPGPAGPVGPSGGPAPAPVRPRRRLRTLALVVTLAAVLGAGAAVGVQKWNSATGEGGGTNGGPATSSPSAGGGATPGTDGTIPASWRRYDDEWGFSLYLPKGWSRKVVGVPGDLRQVDYTPDGGEHFVRIAIDTSPDFRDAYSHQLDLDGQLARRLADYRRVRLEKNVYRDLGGSVWEYTWTALAKDIASPGPRRAVEETYISRDGTEYVIYISSPAADWDRTSKQFKAVLQGWQEPR</sequence>
<dbReference type="InterPro" id="IPR008271">
    <property type="entry name" value="Ser/Thr_kinase_AS"/>
</dbReference>
<accession>A0ABW0WU25</accession>
<keyword evidence="4" id="KW-0547">Nucleotide-binding</keyword>
<dbReference type="Pfam" id="PF00069">
    <property type="entry name" value="Pkinase"/>
    <property type="match status" value="1"/>
</dbReference>
<keyword evidence="2" id="KW-0723">Serine/threonine-protein kinase</keyword>
<dbReference type="PROSITE" id="PS00108">
    <property type="entry name" value="PROTEIN_KINASE_ST"/>
    <property type="match status" value="1"/>
</dbReference>
<evidence type="ECO:0000256" key="2">
    <source>
        <dbReference type="ARBA" id="ARBA00022527"/>
    </source>
</evidence>
<feature type="region of interest" description="Disordered" evidence="7">
    <location>
        <begin position="237"/>
        <end position="328"/>
    </location>
</feature>
<feature type="region of interest" description="Disordered" evidence="7">
    <location>
        <begin position="362"/>
        <end position="393"/>
    </location>
</feature>
<dbReference type="Gene3D" id="1.10.510.10">
    <property type="entry name" value="Transferase(Phosphotransferase) domain 1"/>
    <property type="match status" value="1"/>
</dbReference>
<dbReference type="Gene3D" id="3.30.200.20">
    <property type="entry name" value="Phosphorylase Kinase, domain 1"/>
    <property type="match status" value="1"/>
</dbReference>
<dbReference type="EMBL" id="JBHSOE010000148">
    <property type="protein sequence ID" value="MFC5661145.1"/>
    <property type="molecule type" value="Genomic_DNA"/>
</dbReference>
<dbReference type="Proteomes" id="UP001596065">
    <property type="component" value="Unassembled WGS sequence"/>
</dbReference>
<dbReference type="PANTHER" id="PTHR43289">
    <property type="entry name" value="MITOGEN-ACTIVATED PROTEIN KINASE KINASE KINASE 20-RELATED"/>
    <property type="match status" value="1"/>
</dbReference>
<dbReference type="InterPro" id="IPR000719">
    <property type="entry name" value="Prot_kinase_dom"/>
</dbReference>
<dbReference type="InterPro" id="IPR011009">
    <property type="entry name" value="Kinase-like_dom_sf"/>
</dbReference>
<protein>
    <recommendedName>
        <fullName evidence="1">non-specific serine/threonine protein kinase</fullName>
        <ecNumber evidence="1">2.7.11.1</ecNumber>
    </recommendedName>
</protein>
<dbReference type="SMART" id="SM00220">
    <property type="entry name" value="S_TKc"/>
    <property type="match status" value="1"/>
</dbReference>
<feature type="compositionally biased region" description="Gly residues" evidence="7">
    <location>
        <begin position="273"/>
        <end position="300"/>
    </location>
</feature>
<name>A0ABW0WU25_STRNO</name>
<evidence type="ECO:0000256" key="1">
    <source>
        <dbReference type="ARBA" id="ARBA00012513"/>
    </source>
</evidence>
<feature type="domain" description="Protein kinase" evidence="8">
    <location>
        <begin position="1"/>
        <end position="244"/>
    </location>
</feature>